<evidence type="ECO:0000313" key="2">
    <source>
        <dbReference type="Proteomes" id="UP000485058"/>
    </source>
</evidence>
<proteinExistence type="predicted"/>
<keyword evidence="2" id="KW-1185">Reference proteome</keyword>
<reference evidence="1 2" key="1">
    <citation type="submission" date="2020-02" db="EMBL/GenBank/DDBJ databases">
        <title>Draft genome sequence of Haematococcus lacustris strain NIES-144.</title>
        <authorList>
            <person name="Morimoto D."/>
            <person name="Nakagawa S."/>
            <person name="Yoshida T."/>
            <person name="Sawayama S."/>
        </authorList>
    </citation>
    <scope>NUCLEOTIDE SEQUENCE [LARGE SCALE GENOMIC DNA]</scope>
    <source>
        <strain evidence="1 2">NIES-144</strain>
    </source>
</reference>
<name>A0A699Z208_HAELA</name>
<gene>
    <name evidence="1" type="ORF">HaLaN_04571</name>
</gene>
<sequence>MDMFEDEELL</sequence>
<accession>A0A699Z208</accession>
<comment type="caution">
    <text evidence="1">The sequence shown here is derived from an EMBL/GenBank/DDBJ whole genome shotgun (WGS) entry which is preliminary data.</text>
</comment>
<feature type="non-terminal residue" evidence="1">
    <location>
        <position position="1"/>
    </location>
</feature>
<evidence type="ECO:0000313" key="1">
    <source>
        <dbReference type="EMBL" id="GFH09432.1"/>
    </source>
</evidence>
<organism evidence="1 2">
    <name type="scientific">Haematococcus lacustris</name>
    <name type="common">Green alga</name>
    <name type="synonym">Haematococcus pluvialis</name>
    <dbReference type="NCBI Taxonomy" id="44745"/>
    <lineage>
        <taxon>Eukaryota</taxon>
        <taxon>Viridiplantae</taxon>
        <taxon>Chlorophyta</taxon>
        <taxon>core chlorophytes</taxon>
        <taxon>Chlorophyceae</taxon>
        <taxon>CS clade</taxon>
        <taxon>Chlamydomonadales</taxon>
        <taxon>Haematococcaceae</taxon>
        <taxon>Haematococcus</taxon>
    </lineage>
</organism>
<dbReference type="Proteomes" id="UP000485058">
    <property type="component" value="Unassembled WGS sequence"/>
</dbReference>
<protein>
    <submittedName>
        <fullName evidence="1">Uncharacterized protein</fullName>
    </submittedName>
</protein>
<dbReference type="EMBL" id="BLLF01000234">
    <property type="protein sequence ID" value="GFH09432.1"/>
    <property type="molecule type" value="Genomic_DNA"/>
</dbReference>